<evidence type="ECO:0000313" key="4">
    <source>
        <dbReference type="Proteomes" id="UP000003598"/>
    </source>
</evidence>
<dbReference type="Pfam" id="PF02638">
    <property type="entry name" value="GHL10"/>
    <property type="match status" value="1"/>
</dbReference>
<dbReference type="SUPFAM" id="SSF51445">
    <property type="entry name" value="(Trans)glycosidases"/>
    <property type="match status" value="1"/>
</dbReference>
<dbReference type="InterPro" id="IPR017853">
    <property type="entry name" value="GH"/>
</dbReference>
<gene>
    <name evidence="3" type="ORF">HMPREF9441_01707</name>
</gene>
<dbReference type="PATRIC" id="fig|762968.3.peg.1524"/>
<sequence length="770" mass="88923">MPVPLIKSGFGRVGQSGDGIFAVVATHAVDEQMDGAVFAFRRIRGQFQHEVLYAHDLAVYFDARETLLEVAVQLLLKGAPFTHLQRGEYGEARAFGIGEHALHYVFRGVFFHLLSAHGGESAPDTGIQQAQVFVNLGGSPYGGTGITAAYLLLDGDGGRDAFDVVAFRFAHSSEKLPGVSRQAFHVTSLSFGVERVECQRRLARTGQAGDDNQFVAWNVQVDILQVVHPRPLDMYVVVHQLFSLIVLMFAKLVNVWQTHDGFLLYFCTEITCMMNKKSLLLLMMWLCSFALQAQLSPKREFRGAWIQCVNYQFMGLGTAEMQRTLTYQLNELQKCGINAILFQVRPEFDALYASSFEPWSRYLTGQQGTPPSPYWDPLQWMIAQCHARGMELHAWINPYRAKTKGTKELAATHDYRKHPERYFWYGEQLIMDPGMPENRDYICNVVTDILLRYDVDGIHIDDYFYPYPESGLRIPDDQTYARYGNGMNRDDWRRENVNLFIRQLHDCIHAVKPWVKFGVSPFGIYRNLKSDPKRGSNTRGLQNYDDLYADVLKWVKEGWVDYNIPQVYWEIGHSAADYDTLIRWWSEHAGHRPLYIGQDVDRTVAKADPVDPNKHQMERKMALQRSLPNIEGSCQWYAKAVVDNKGNYGTMLRNYYHRYPALQPEMPWIDHKRPKKVRKLTTLWTEDGYMLFWREPRGTSEMNRARQYVVYRFAEGEPIDLEYAENIVAITPNTFYKLPYEDGSRKYTYVVTALDRLQNESKKVKKKIRL</sequence>
<evidence type="ECO:0000313" key="3">
    <source>
        <dbReference type="EMBL" id="EHH00470.1"/>
    </source>
</evidence>
<dbReference type="EMBL" id="AFFY01000022">
    <property type="protein sequence ID" value="EHH00470.1"/>
    <property type="molecule type" value="Genomic_DNA"/>
</dbReference>
<dbReference type="PANTHER" id="PTHR43405">
    <property type="entry name" value="GLYCOSYL HYDROLASE DIGH"/>
    <property type="match status" value="1"/>
</dbReference>
<dbReference type="Proteomes" id="UP000003598">
    <property type="component" value="Unassembled WGS sequence"/>
</dbReference>
<proteinExistence type="predicted"/>
<accession>G5SQR7</accession>
<reference evidence="3 4" key="1">
    <citation type="submission" date="2011-03" db="EMBL/GenBank/DDBJ databases">
        <authorList>
            <person name="Weinstock G."/>
            <person name="Sodergren E."/>
            <person name="Clifton S."/>
            <person name="Fulton L."/>
            <person name="Fulton B."/>
            <person name="Courtney L."/>
            <person name="Fronick C."/>
            <person name="Harrison M."/>
            <person name="Strong C."/>
            <person name="Farmer C."/>
            <person name="Delahaunty K."/>
            <person name="Markovic C."/>
            <person name="Hall O."/>
            <person name="Minx P."/>
            <person name="Tomlinson C."/>
            <person name="Mitreva M."/>
            <person name="Hou S."/>
            <person name="Chen J."/>
            <person name="Wollam A."/>
            <person name="Pepin K.H."/>
            <person name="Johnson M."/>
            <person name="Bhonagiri V."/>
            <person name="Zhang X."/>
            <person name="Suruliraj S."/>
            <person name="Warren W."/>
            <person name="Chinwalla A."/>
            <person name="Mardis E.R."/>
            <person name="Wilson R.K."/>
        </authorList>
    </citation>
    <scope>NUCLEOTIDE SEQUENCE [LARGE SCALE GENOMIC DNA]</scope>
    <source>
        <strain evidence="3 4">YIT 11840</strain>
    </source>
</reference>
<dbReference type="HOGENOM" id="CLU_392644_0_0_10"/>
<feature type="domain" description="Glycosyl hydrolase-like 10" evidence="2">
    <location>
        <begin position="300"/>
        <end position="600"/>
    </location>
</feature>
<organism evidence="3 4">
    <name type="scientific">Paraprevotella clara YIT 11840</name>
    <dbReference type="NCBI Taxonomy" id="762968"/>
    <lineage>
        <taxon>Bacteria</taxon>
        <taxon>Pseudomonadati</taxon>
        <taxon>Bacteroidota</taxon>
        <taxon>Bacteroidia</taxon>
        <taxon>Bacteroidales</taxon>
        <taxon>Prevotellaceae</taxon>
        <taxon>Paraprevotella</taxon>
    </lineage>
</organism>
<keyword evidence="1" id="KW-0732">Signal</keyword>
<name>G5SQR7_9BACT</name>
<dbReference type="Gene3D" id="3.20.20.80">
    <property type="entry name" value="Glycosidases"/>
    <property type="match status" value="1"/>
</dbReference>
<evidence type="ECO:0000256" key="1">
    <source>
        <dbReference type="ARBA" id="ARBA00022729"/>
    </source>
</evidence>
<dbReference type="AlphaFoldDB" id="G5SQR7"/>
<dbReference type="eggNOG" id="COG1649">
    <property type="taxonomic scope" value="Bacteria"/>
</dbReference>
<dbReference type="STRING" id="762968.HMPREF9441_01707"/>
<protein>
    <recommendedName>
        <fullName evidence="2">Glycosyl hydrolase-like 10 domain-containing protein</fullName>
    </recommendedName>
</protein>
<dbReference type="PANTHER" id="PTHR43405:SF1">
    <property type="entry name" value="GLYCOSYL HYDROLASE DIGH"/>
    <property type="match status" value="1"/>
</dbReference>
<comment type="caution">
    <text evidence="3">The sequence shown here is derived from an EMBL/GenBank/DDBJ whole genome shotgun (WGS) entry which is preliminary data.</text>
</comment>
<evidence type="ECO:0000259" key="2">
    <source>
        <dbReference type="Pfam" id="PF02638"/>
    </source>
</evidence>
<dbReference type="InterPro" id="IPR052177">
    <property type="entry name" value="Divisome_Glycosyl_Hydrolase"/>
</dbReference>
<dbReference type="InterPro" id="IPR003790">
    <property type="entry name" value="GHL10"/>
</dbReference>
<keyword evidence="4" id="KW-1185">Reference proteome</keyword>